<name>A0A399FCN9_9DEIN</name>
<dbReference type="GO" id="GO:0008270">
    <property type="term" value="F:zinc ion binding"/>
    <property type="evidence" value="ECO:0007669"/>
    <property type="project" value="UniProtKB-UniRule"/>
</dbReference>
<evidence type="ECO:0000313" key="11">
    <source>
        <dbReference type="EMBL" id="RIH93089.1"/>
    </source>
</evidence>
<dbReference type="InterPro" id="IPR032466">
    <property type="entry name" value="Metal_Hydrolase"/>
</dbReference>
<dbReference type="GO" id="GO:0008892">
    <property type="term" value="F:guanine deaminase activity"/>
    <property type="evidence" value="ECO:0007669"/>
    <property type="project" value="UniProtKB-UniRule"/>
</dbReference>
<evidence type="ECO:0000256" key="7">
    <source>
        <dbReference type="NCBIfam" id="TIGR02967"/>
    </source>
</evidence>
<dbReference type="Gene3D" id="3.20.20.140">
    <property type="entry name" value="Metal-dependent hydrolases"/>
    <property type="match status" value="1"/>
</dbReference>
<keyword evidence="6 8" id="KW-0862">Zinc</keyword>
<comment type="caution">
    <text evidence="11">The sequence shown here is derived from an EMBL/GenBank/DDBJ whole genome shotgun (WGS) entry which is preliminary data.</text>
</comment>
<feature type="domain" description="Amidohydrolase-related" evidence="9">
    <location>
        <begin position="64"/>
        <end position="425"/>
    </location>
</feature>
<dbReference type="InterPro" id="IPR011059">
    <property type="entry name" value="Metal-dep_hydrolase_composite"/>
</dbReference>
<dbReference type="InterPro" id="IPR054418">
    <property type="entry name" value="MQNX/HUTI_composite_N"/>
</dbReference>
<dbReference type="Pfam" id="PF22039">
    <property type="entry name" value="HUTI_composite_bact"/>
    <property type="match status" value="1"/>
</dbReference>
<dbReference type="InterPro" id="IPR014311">
    <property type="entry name" value="Guanine_deaminase"/>
</dbReference>
<dbReference type="SUPFAM" id="SSF51338">
    <property type="entry name" value="Composite domain of metallo-dependent hydrolases"/>
    <property type="match status" value="2"/>
</dbReference>
<dbReference type="Gene3D" id="2.30.40.10">
    <property type="entry name" value="Urease, subunit C, domain 1"/>
    <property type="match status" value="1"/>
</dbReference>
<gene>
    <name evidence="11" type="primary">guaD</name>
    <name evidence="11" type="ORF">Mgrana_01048</name>
</gene>
<evidence type="ECO:0000259" key="9">
    <source>
        <dbReference type="Pfam" id="PF01979"/>
    </source>
</evidence>
<dbReference type="PANTHER" id="PTHR11271:SF6">
    <property type="entry name" value="GUANINE DEAMINASE"/>
    <property type="match status" value="1"/>
</dbReference>
<comment type="cofactor">
    <cofactor evidence="8">
        <name>Zn(2+)</name>
        <dbReference type="ChEBI" id="CHEBI:29105"/>
    </cofactor>
    <text evidence="8">Binds 1 zinc ion per subunit.</text>
</comment>
<dbReference type="RefSeq" id="WP_119356553.1">
    <property type="nucleotide sequence ID" value="NZ_BJXM01000006.1"/>
</dbReference>
<evidence type="ECO:0000256" key="6">
    <source>
        <dbReference type="ARBA" id="ARBA00022833"/>
    </source>
</evidence>
<dbReference type="EMBL" id="QWLB01000010">
    <property type="protein sequence ID" value="RIH93089.1"/>
    <property type="molecule type" value="Genomic_DNA"/>
</dbReference>
<dbReference type="GO" id="GO:0006147">
    <property type="term" value="P:guanine catabolic process"/>
    <property type="evidence" value="ECO:0007669"/>
    <property type="project" value="UniProtKB-UniRule"/>
</dbReference>
<evidence type="ECO:0000256" key="5">
    <source>
        <dbReference type="ARBA" id="ARBA00022801"/>
    </source>
</evidence>
<feature type="domain" description="Aminodeoxyfutalosine deaminase/Imidazolonepropionase-like composite" evidence="10">
    <location>
        <begin position="29"/>
        <end position="54"/>
    </location>
</feature>
<dbReference type="OrthoDB" id="9807210at2"/>
<comment type="pathway">
    <text evidence="1 8">Purine metabolism; guanine degradation; xanthine from guanine: step 1/1.</text>
</comment>
<keyword evidence="12" id="KW-1185">Reference proteome</keyword>
<dbReference type="SUPFAM" id="SSF51556">
    <property type="entry name" value="Metallo-dependent hydrolases"/>
    <property type="match status" value="1"/>
</dbReference>
<dbReference type="NCBIfam" id="TIGR02967">
    <property type="entry name" value="guan_deamin"/>
    <property type="match status" value="1"/>
</dbReference>
<keyword evidence="4 8" id="KW-0479">Metal-binding</keyword>
<dbReference type="EC" id="3.5.4.3" evidence="3 7"/>
<evidence type="ECO:0000256" key="1">
    <source>
        <dbReference type="ARBA" id="ARBA00004984"/>
    </source>
</evidence>
<dbReference type="PANTHER" id="PTHR11271">
    <property type="entry name" value="GUANINE DEAMINASE"/>
    <property type="match status" value="1"/>
</dbReference>
<keyword evidence="5 8" id="KW-0378">Hydrolase</keyword>
<evidence type="ECO:0000256" key="2">
    <source>
        <dbReference type="ARBA" id="ARBA00006745"/>
    </source>
</evidence>
<sequence length="430" mass="47834">MTLILRGLIAHTPHNPFHRAEALESFSDGAIALQEGKIAAVGPYPQIHRRFPGAQLQDCRDGLLLPGLIDTHVHYPQTRVIGAMGYTLLDWLQQRTLPLEARLSDNRLARELAREFVRLLLRNGTTTALVFGSHFQGATANLFGAAEDVGLRLLAGQVCSDRMLRPELHTTPQRSYEEQKMLIQRFHNRGKLKYAVTPRFSLSASEGLLEVCQALFEEYPDVHFTSHINENREEIRAVAELFPWSANYLETYDRFGLIGPRSVLAHNVHPTEPELTRLAEAQAAIAHCPSSNAFIGSGIFPLKRHLQHGIRFGLGSDVGGGTGFSLLKEGLSAYIAQRYAEDGFPLTPAHLLYLATRAGAEILGLDREIGDLSPGKAADILYLRPEPESTLEVHFRHLDSVEQLLGSLFTLHGEARVEKVWLEGREAVLR</sequence>
<comment type="similarity">
    <text evidence="2 8">Belongs to the metallo-dependent hydrolases superfamily. ATZ/TRZ family.</text>
</comment>
<organism evidence="11 12">
    <name type="scientific">Meiothermus granaticius NBRC 107808</name>
    <dbReference type="NCBI Taxonomy" id="1227551"/>
    <lineage>
        <taxon>Bacteria</taxon>
        <taxon>Thermotogati</taxon>
        <taxon>Deinococcota</taxon>
        <taxon>Deinococci</taxon>
        <taxon>Thermales</taxon>
        <taxon>Thermaceae</taxon>
        <taxon>Meiothermus</taxon>
    </lineage>
</organism>
<dbReference type="AlphaFoldDB" id="A0A399FCN9"/>
<reference evidence="11 12" key="1">
    <citation type="submission" date="2018-08" db="EMBL/GenBank/DDBJ databases">
        <title>Meiothermus granaticius genome AF-68 sequencing project.</title>
        <authorList>
            <person name="Da Costa M.S."/>
            <person name="Albuquerque L."/>
            <person name="Raposo P."/>
            <person name="Froufe H.J.C."/>
            <person name="Barroso C.S."/>
            <person name="Egas C."/>
        </authorList>
    </citation>
    <scope>NUCLEOTIDE SEQUENCE [LARGE SCALE GENOMIC DNA]</scope>
    <source>
        <strain evidence="11 12">AF-68</strain>
    </source>
</reference>
<dbReference type="Proteomes" id="UP000266178">
    <property type="component" value="Unassembled WGS sequence"/>
</dbReference>
<dbReference type="InterPro" id="IPR051607">
    <property type="entry name" value="Metallo-dep_hydrolases"/>
</dbReference>
<evidence type="ECO:0000313" key="12">
    <source>
        <dbReference type="Proteomes" id="UP000266178"/>
    </source>
</evidence>
<comment type="catalytic activity">
    <reaction evidence="8">
        <text>guanine + H2O + H(+) = xanthine + NH4(+)</text>
        <dbReference type="Rhea" id="RHEA:14665"/>
        <dbReference type="ChEBI" id="CHEBI:15377"/>
        <dbReference type="ChEBI" id="CHEBI:15378"/>
        <dbReference type="ChEBI" id="CHEBI:16235"/>
        <dbReference type="ChEBI" id="CHEBI:17712"/>
        <dbReference type="ChEBI" id="CHEBI:28938"/>
        <dbReference type="EC" id="3.5.4.3"/>
    </reaction>
</comment>
<dbReference type="Pfam" id="PF01979">
    <property type="entry name" value="Amidohydro_1"/>
    <property type="match status" value="1"/>
</dbReference>
<evidence type="ECO:0000256" key="4">
    <source>
        <dbReference type="ARBA" id="ARBA00022723"/>
    </source>
</evidence>
<evidence type="ECO:0000259" key="10">
    <source>
        <dbReference type="Pfam" id="PF22039"/>
    </source>
</evidence>
<dbReference type="UniPathway" id="UPA00603">
    <property type="reaction ID" value="UER00660"/>
</dbReference>
<proteinExistence type="inferred from homology"/>
<evidence type="ECO:0000256" key="8">
    <source>
        <dbReference type="RuleBase" id="RU366009"/>
    </source>
</evidence>
<dbReference type="NCBIfam" id="NF006679">
    <property type="entry name" value="PRK09228.1"/>
    <property type="match status" value="1"/>
</dbReference>
<accession>A0A399FCN9</accession>
<dbReference type="InterPro" id="IPR006680">
    <property type="entry name" value="Amidohydro-rel"/>
</dbReference>
<evidence type="ECO:0000256" key="3">
    <source>
        <dbReference type="ARBA" id="ARBA00012781"/>
    </source>
</evidence>
<dbReference type="GO" id="GO:0005829">
    <property type="term" value="C:cytosol"/>
    <property type="evidence" value="ECO:0007669"/>
    <property type="project" value="TreeGrafter"/>
</dbReference>
<protein>
    <recommendedName>
        <fullName evidence="3 7">Guanine deaminase</fullName>
        <shortName evidence="8">Guanase</shortName>
        <ecNumber evidence="3 7">3.5.4.3</ecNumber>
    </recommendedName>
    <alternativeName>
        <fullName evidence="8">Guanine aminohydrolase</fullName>
    </alternativeName>
</protein>
<comment type="function">
    <text evidence="8">Catalyzes the hydrolytic deamination of guanine, producing xanthine and ammonia.</text>
</comment>